<proteinExistence type="predicted"/>
<dbReference type="EMBL" id="JAUTXU010000002">
    <property type="protein sequence ID" value="KAK3725556.1"/>
    <property type="molecule type" value="Genomic_DNA"/>
</dbReference>
<sequence length="530" mass="60866">MFEAGMDSLAPSAFFYLPNPIVVICDRLLIRAANLAAEQFFERSDWTADTATGNLPLAKLHIQLETDCDGWEQIMRRAAEHKANYQKVSETGLAELPPDEETAFRLRRPHGTVVAKLSASAWNHTGETFYSICFYRRRRHQHPPADFPAEQPSSEAPNRIEDHPEILFDSKRAKELAHLKTALLECGPRYGVLLSGDGRNCYLNRVASDLVEGTRFCNFQWLQDSHPLWDADFTHTIPKHEWPQAAAKLKRADIPEKHYGFIMLDGKRVILALEGRCLLDPVTGSYIGSFCFGRILGEFADVMEQKRDEVLRSFETITNSVPHFVWTANGDGTRDWFSKQWREYTGLSLAECTSDGWMKALHPDDLPRYNERRLQGYKAMMPYEDEVRCRRHDGVFRWTLQRVSPMECGQGKILRWYGTNTDIHDSVVARLKARRERAQMVKVMQYAQINVWAVAKDTRHFTMVEGNSFYTNGGRRKSEPWLVHDKPHWNDALASFDLSQDHLRTMQELVDKVMDATSPAGEAEVEIQGR</sequence>
<evidence type="ECO:0000313" key="1">
    <source>
        <dbReference type="EMBL" id="KAK3725556.1"/>
    </source>
</evidence>
<dbReference type="Proteomes" id="UP001281147">
    <property type="component" value="Unassembled WGS sequence"/>
</dbReference>
<name>A0ACC3P1L6_9PEZI</name>
<accession>A0ACC3P1L6</accession>
<keyword evidence="2" id="KW-1185">Reference proteome</keyword>
<comment type="caution">
    <text evidence="1">The sequence shown here is derived from an EMBL/GenBank/DDBJ whole genome shotgun (WGS) entry which is preliminary data.</text>
</comment>
<gene>
    <name evidence="1" type="ORF">LTR37_000526</name>
</gene>
<protein>
    <submittedName>
        <fullName evidence="1">Uncharacterized protein</fullName>
    </submittedName>
</protein>
<organism evidence="1 2">
    <name type="scientific">Vermiconidia calcicola</name>
    <dbReference type="NCBI Taxonomy" id="1690605"/>
    <lineage>
        <taxon>Eukaryota</taxon>
        <taxon>Fungi</taxon>
        <taxon>Dikarya</taxon>
        <taxon>Ascomycota</taxon>
        <taxon>Pezizomycotina</taxon>
        <taxon>Dothideomycetes</taxon>
        <taxon>Dothideomycetidae</taxon>
        <taxon>Mycosphaerellales</taxon>
        <taxon>Extremaceae</taxon>
        <taxon>Vermiconidia</taxon>
    </lineage>
</organism>
<evidence type="ECO:0000313" key="2">
    <source>
        <dbReference type="Proteomes" id="UP001281147"/>
    </source>
</evidence>
<reference evidence="1" key="1">
    <citation type="submission" date="2023-07" db="EMBL/GenBank/DDBJ databases">
        <title>Black Yeasts Isolated from many extreme environments.</title>
        <authorList>
            <person name="Coleine C."/>
            <person name="Stajich J.E."/>
            <person name="Selbmann L."/>
        </authorList>
    </citation>
    <scope>NUCLEOTIDE SEQUENCE</scope>
    <source>
        <strain evidence="1">CCFEE 5714</strain>
    </source>
</reference>